<evidence type="ECO:0000313" key="8">
    <source>
        <dbReference type="Proteomes" id="UP000005089"/>
    </source>
</evidence>
<evidence type="ECO:0000256" key="4">
    <source>
        <dbReference type="ARBA" id="ARBA00022989"/>
    </source>
</evidence>
<reference evidence="7 8" key="1">
    <citation type="submission" date="2009-02" db="EMBL/GenBank/DDBJ databases">
        <title>The Genome Sequence of Oxalobacter formigenes OXCC13.</title>
        <authorList>
            <consortium name="The Broad Institute Genome Sequencing Platform"/>
            <person name="Ward D."/>
            <person name="Young S.K."/>
            <person name="Kodira C.D."/>
            <person name="Zeng Q."/>
            <person name="Koehrsen M."/>
            <person name="Alvarado L."/>
            <person name="Berlin A."/>
            <person name="Borenstein D."/>
            <person name="Chen Z."/>
            <person name="Engels R."/>
            <person name="Freedman E."/>
            <person name="Gellesch M."/>
            <person name="Goldberg J."/>
            <person name="Griggs A."/>
            <person name="Gujja S."/>
            <person name="Heiman D."/>
            <person name="Hepburn T."/>
            <person name="Howarth C."/>
            <person name="Jen D."/>
            <person name="Larson L."/>
            <person name="Lewis B."/>
            <person name="Mehta T."/>
            <person name="Park D."/>
            <person name="Pearson M."/>
            <person name="Roberts A."/>
            <person name="Saif S."/>
            <person name="Shea T."/>
            <person name="Shenoy N."/>
            <person name="Sisk P."/>
            <person name="Stolte C."/>
            <person name="Sykes S."/>
            <person name="Walk T."/>
            <person name="White J."/>
            <person name="Yandava C."/>
            <person name="Allison M.J."/>
            <person name="Lander E."/>
            <person name="Nusbaum C."/>
            <person name="Galagan J."/>
            <person name="Birren B."/>
        </authorList>
    </citation>
    <scope>NUCLEOTIDE SEQUENCE [LARGE SCALE GENOMIC DNA]</scope>
    <source>
        <strain evidence="7 8">OXCC13</strain>
    </source>
</reference>
<accession>C3XCB5</accession>
<evidence type="ECO:0000256" key="3">
    <source>
        <dbReference type="ARBA" id="ARBA00022692"/>
    </source>
</evidence>
<protein>
    <submittedName>
        <fullName evidence="7">Uncharacterized protein</fullName>
    </submittedName>
</protein>
<proteinExistence type="inferred from homology"/>
<feature type="transmembrane region" description="Helical" evidence="6">
    <location>
        <begin position="239"/>
        <end position="268"/>
    </location>
</feature>
<dbReference type="RefSeq" id="WP_005882338.1">
    <property type="nucleotide sequence ID" value="NZ_CP019430.1"/>
</dbReference>
<keyword evidence="4 6" id="KW-1133">Transmembrane helix</keyword>
<gene>
    <name evidence="7" type="ORF">OFBG_01869</name>
</gene>
<dbReference type="STRING" id="847.BRW83_0214"/>
<dbReference type="AlphaFoldDB" id="C3XCB5"/>
<feature type="transmembrane region" description="Helical" evidence="6">
    <location>
        <begin position="151"/>
        <end position="176"/>
    </location>
</feature>
<keyword evidence="8" id="KW-1185">Reference proteome</keyword>
<evidence type="ECO:0000256" key="1">
    <source>
        <dbReference type="ARBA" id="ARBA00004141"/>
    </source>
</evidence>
<dbReference type="Pfam" id="PF01594">
    <property type="entry name" value="AI-2E_transport"/>
    <property type="match status" value="1"/>
</dbReference>
<evidence type="ECO:0000256" key="2">
    <source>
        <dbReference type="ARBA" id="ARBA00009773"/>
    </source>
</evidence>
<dbReference type="eggNOG" id="COG0628">
    <property type="taxonomic scope" value="Bacteria"/>
</dbReference>
<comment type="similarity">
    <text evidence="2">Belongs to the autoinducer-2 exporter (AI-2E) (TC 2.A.86) family.</text>
</comment>
<evidence type="ECO:0000256" key="5">
    <source>
        <dbReference type="ARBA" id="ARBA00023136"/>
    </source>
</evidence>
<feature type="transmembrane region" description="Helical" evidence="6">
    <location>
        <begin position="275"/>
        <end position="293"/>
    </location>
</feature>
<keyword evidence="3 6" id="KW-0812">Transmembrane</keyword>
<feature type="transmembrane region" description="Helical" evidence="6">
    <location>
        <begin position="10"/>
        <end position="27"/>
    </location>
</feature>
<feature type="transmembrane region" description="Helical" evidence="6">
    <location>
        <begin position="313"/>
        <end position="339"/>
    </location>
</feature>
<sequence length="367" mass="40346">MNQSDLHGKVFLFFLLIVTLAFFSILLPFYGGIFWGFVLAILFMPLNDFFLRKMPAKKNLAALLTLAICLLIVIIPLIVVAGSLVEESSVLYQKILNQKIDSDASFHHFISQLPDWAVDVLNHFGISTFAELQKEATRLILVTGQYLGSRVFIIGQNVLDFTVGFFVMLYLLFFLLRDGHDLADKIRSKIPLADNQKTRLLTKFMGVIRATVKGNLVVALVQGGLGGLIFWFLGIEAALLWGAIMSVLSLLPAGSGVVWAPVAIYFLLTGSILKGVILLAFGILVIGLIDNFLRPLLVGKDTQMPDYLVLISTIGGMALFGLNGFIIGPMIAALFLTAWDLFSALTLFKPAQSPDSEKGKDNRDDSQ</sequence>
<feature type="transmembrane region" description="Helical" evidence="6">
    <location>
        <begin position="63"/>
        <end position="85"/>
    </location>
</feature>
<comment type="subcellular location">
    <subcellularLocation>
        <location evidence="1">Membrane</location>
        <topology evidence="1">Multi-pass membrane protein</topology>
    </subcellularLocation>
</comment>
<evidence type="ECO:0000313" key="7">
    <source>
        <dbReference type="EMBL" id="EEO30841.1"/>
    </source>
</evidence>
<dbReference type="OrthoDB" id="106838at2"/>
<organism evidence="7 8">
    <name type="scientific">Oxalobacter formigenes OXCC13</name>
    <dbReference type="NCBI Taxonomy" id="556269"/>
    <lineage>
        <taxon>Bacteria</taxon>
        <taxon>Pseudomonadati</taxon>
        <taxon>Pseudomonadota</taxon>
        <taxon>Betaproteobacteria</taxon>
        <taxon>Burkholderiales</taxon>
        <taxon>Oxalobacteraceae</taxon>
        <taxon>Oxalobacter</taxon>
    </lineage>
</organism>
<dbReference type="HOGENOM" id="CLU_041771_2_2_4"/>
<evidence type="ECO:0000256" key="6">
    <source>
        <dbReference type="SAM" id="Phobius"/>
    </source>
</evidence>
<dbReference type="EMBL" id="GG658170">
    <property type="protein sequence ID" value="EEO30841.1"/>
    <property type="molecule type" value="Genomic_DNA"/>
</dbReference>
<dbReference type="PANTHER" id="PTHR21716:SF4">
    <property type="entry name" value="TRANSMEMBRANE PROTEIN 245"/>
    <property type="match status" value="1"/>
</dbReference>
<dbReference type="Proteomes" id="UP000005089">
    <property type="component" value="Unassembled WGS sequence"/>
</dbReference>
<keyword evidence="5 6" id="KW-0472">Membrane</keyword>
<dbReference type="GO" id="GO:0016020">
    <property type="term" value="C:membrane"/>
    <property type="evidence" value="ECO:0007669"/>
    <property type="project" value="UniProtKB-SubCell"/>
</dbReference>
<feature type="transmembrane region" description="Helical" evidence="6">
    <location>
        <begin position="214"/>
        <end position="233"/>
    </location>
</feature>
<name>C3XCB5_OXAFO</name>
<dbReference type="PANTHER" id="PTHR21716">
    <property type="entry name" value="TRANSMEMBRANE PROTEIN"/>
    <property type="match status" value="1"/>
</dbReference>
<dbReference type="GeneID" id="77134122"/>
<dbReference type="InterPro" id="IPR002549">
    <property type="entry name" value="AI-2E-like"/>
</dbReference>